<keyword evidence="3" id="KW-1185">Reference proteome</keyword>
<evidence type="ECO:0000259" key="1">
    <source>
        <dbReference type="Pfam" id="PF22938"/>
    </source>
</evidence>
<sequence length="98" mass="11596">MYNAKRRWSLSSKLQQNWEGPYAIVKKRNDVIYRVQRSSNAKPKAIYINRLALYRATDHSSVMRLPGRQTLKREQCYKNVMSLSCLTSLMFGKRILLR</sequence>
<dbReference type="InterPro" id="IPR054465">
    <property type="entry name" value="Integrase_p58-like_C"/>
</dbReference>
<dbReference type="OrthoDB" id="6431384at2759"/>
<evidence type="ECO:0000313" key="2">
    <source>
        <dbReference type="EMBL" id="GBM96786.1"/>
    </source>
</evidence>
<dbReference type="Pfam" id="PF22938">
    <property type="entry name" value="Integrase_p58_C"/>
    <property type="match status" value="1"/>
</dbReference>
<organism evidence="2 3">
    <name type="scientific">Araneus ventricosus</name>
    <name type="common">Orbweaver spider</name>
    <name type="synonym">Epeira ventricosa</name>
    <dbReference type="NCBI Taxonomy" id="182803"/>
    <lineage>
        <taxon>Eukaryota</taxon>
        <taxon>Metazoa</taxon>
        <taxon>Ecdysozoa</taxon>
        <taxon>Arthropoda</taxon>
        <taxon>Chelicerata</taxon>
        <taxon>Arachnida</taxon>
        <taxon>Araneae</taxon>
        <taxon>Araneomorphae</taxon>
        <taxon>Entelegynae</taxon>
        <taxon>Araneoidea</taxon>
        <taxon>Araneidae</taxon>
        <taxon>Araneus</taxon>
    </lineage>
</organism>
<dbReference type="AlphaFoldDB" id="A0A4Y2K5E7"/>
<evidence type="ECO:0000313" key="3">
    <source>
        <dbReference type="Proteomes" id="UP000499080"/>
    </source>
</evidence>
<dbReference type="Proteomes" id="UP000499080">
    <property type="component" value="Unassembled WGS sequence"/>
</dbReference>
<comment type="caution">
    <text evidence="2">The sequence shown here is derived from an EMBL/GenBank/DDBJ whole genome shotgun (WGS) entry which is preliminary data.</text>
</comment>
<name>A0A4Y2K5E7_ARAVE</name>
<proteinExistence type="predicted"/>
<protein>
    <recommendedName>
        <fullName evidence="1">Integrase p58-like C-terminal domain-containing protein</fullName>
    </recommendedName>
</protein>
<feature type="domain" description="Integrase p58-like C-terminal" evidence="1">
    <location>
        <begin position="20"/>
        <end position="52"/>
    </location>
</feature>
<reference evidence="2 3" key="1">
    <citation type="journal article" date="2019" name="Sci. Rep.">
        <title>Orb-weaving spider Araneus ventricosus genome elucidates the spidroin gene catalogue.</title>
        <authorList>
            <person name="Kono N."/>
            <person name="Nakamura H."/>
            <person name="Ohtoshi R."/>
            <person name="Moran D.A.P."/>
            <person name="Shinohara A."/>
            <person name="Yoshida Y."/>
            <person name="Fujiwara M."/>
            <person name="Mori M."/>
            <person name="Tomita M."/>
            <person name="Arakawa K."/>
        </authorList>
    </citation>
    <scope>NUCLEOTIDE SEQUENCE [LARGE SCALE GENOMIC DNA]</scope>
</reference>
<accession>A0A4Y2K5E7</accession>
<gene>
    <name evidence="2" type="ORF">AVEN_176120_1</name>
</gene>
<dbReference type="EMBL" id="BGPR01113015">
    <property type="protein sequence ID" value="GBM96786.1"/>
    <property type="molecule type" value="Genomic_DNA"/>
</dbReference>